<evidence type="ECO:0000256" key="1">
    <source>
        <dbReference type="SAM" id="Phobius"/>
    </source>
</evidence>
<evidence type="ECO:0000256" key="2">
    <source>
        <dbReference type="SAM" id="SignalP"/>
    </source>
</evidence>
<feature type="chain" id="PRO_5034117608" evidence="2">
    <location>
        <begin position="21"/>
        <end position="278"/>
    </location>
</feature>
<name>A0A8B8EXP6_CRAVI</name>
<keyword evidence="1" id="KW-0812">Transmembrane</keyword>
<dbReference type="OrthoDB" id="6198501at2759"/>
<dbReference type="AlphaFoldDB" id="A0A8B8EXP6"/>
<feature type="signal peptide" evidence="2">
    <location>
        <begin position="1"/>
        <end position="20"/>
    </location>
</feature>
<dbReference type="RefSeq" id="XP_022344717.1">
    <property type="nucleotide sequence ID" value="XM_022489009.1"/>
</dbReference>
<reference evidence="4" key="1">
    <citation type="submission" date="2025-08" db="UniProtKB">
        <authorList>
            <consortium name="RefSeq"/>
        </authorList>
    </citation>
    <scope>IDENTIFICATION</scope>
    <source>
        <tissue evidence="4">Whole sample</tissue>
    </source>
</reference>
<gene>
    <name evidence="4" type="primary">LOC111137534</name>
</gene>
<dbReference type="KEGG" id="cvn:111137534"/>
<keyword evidence="3" id="KW-1185">Reference proteome</keyword>
<evidence type="ECO:0000313" key="4">
    <source>
        <dbReference type="RefSeq" id="XP_022344717.1"/>
    </source>
</evidence>
<protein>
    <submittedName>
        <fullName evidence="4">Uncharacterized protein LOC111137534</fullName>
    </submittedName>
</protein>
<sequence length="278" mass="30862">MKELLLLILSSYLSVDGVVGSGNRCVNNKNISNCCTNYEFKDDQCKPCIGTFGDNCSGGPCKKGYYGFGCLSKCNCLQHQQCDRFKGCTDLTVEIEVNATMNGKNPEERNVINKLIPVIFAILVTFGSFLVILTIVFKQRVVFMRKYLSGLHSSEIVSNNTNENSSESEEDYSQMARASNNYNVLSFNRRFRAISTVKATDEEDFYEETGVGASNAERNDQDTYVHLALNNRHVPPILEDTIAEEGCDANPIVVRNDTNDNSYVTLVPNAYSSSAVNP</sequence>
<feature type="transmembrane region" description="Helical" evidence="1">
    <location>
        <begin position="115"/>
        <end position="137"/>
    </location>
</feature>
<proteinExistence type="predicted"/>
<evidence type="ECO:0000313" key="3">
    <source>
        <dbReference type="Proteomes" id="UP000694844"/>
    </source>
</evidence>
<keyword evidence="2" id="KW-0732">Signal</keyword>
<accession>A0A8B8EXP6</accession>
<keyword evidence="1" id="KW-0472">Membrane</keyword>
<organism evidence="3 4">
    <name type="scientific">Crassostrea virginica</name>
    <name type="common">Eastern oyster</name>
    <dbReference type="NCBI Taxonomy" id="6565"/>
    <lineage>
        <taxon>Eukaryota</taxon>
        <taxon>Metazoa</taxon>
        <taxon>Spiralia</taxon>
        <taxon>Lophotrochozoa</taxon>
        <taxon>Mollusca</taxon>
        <taxon>Bivalvia</taxon>
        <taxon>Autobranchia</taxon>
        <taxon>Pteriomorphia</taxon>
        <taxon>Ostreida</taxon>
        <taxon>Ostreoidea</taxon>
        <taxon>Ostreidae</taxon>
        <taxon>Crassostrea</taxon>
    </lineage>
</organism>
<keyword evidence="1" id="KW-1133">Transmembrane helix</keyword>
<dbReference type="GeneID" id="111137534"/>
<dbReference type="Gene3D" id="2.170.300.10">
    <property type="entry name" value="Tie2 ligand-binding domain superfamily"/>
    <property type="match status" value="1"/>
</dbReference>
<dbReference type="Proteomes" id="UP000694844">
    <property type="component" value="Chromosome 5"/>
</dbReference>